<organism evidence="8 9">
    <name type="scientific">Durusdinium trenchii</name>
    <dbReference type="NCBI Taxonomy" id="1381693"/>
    <lineage>
        <taxon>Eukaryota</taxon>
        <taxon>Sar</taxon>
        <taxon>Alveolata</taxon>
        <taxon>Dinophyceae</taxon>
        <taxon>Suessiales</taxon>
        <taxon>Symbiodiniaceae</taxon>
        <taxon>Durusdinium</taxon>
    </lineage>
</organism>
<evidence type="ECO:0000256" key="1">
    <source>
        <dbReference type="ARBA" id="ARBA00004141"/>
    </source>
</evidence>
<accession>A0ABP0QZJ2</accession>
<evidence type="ECO:0000313" key="8">
    <source>
        <dbReference type="EMBL" id="CAK9093719.1"/>
    </source>
</evidence>
<evidence type="ECO:0000256" key="3">
    <source>
        <dbReference type="ARBA" id="ARBA00022989"/>
    </source>
</evidence>
<feature type="domain" description="Ion transport" evidence="7">
    <location>
        <begin position="250"/>
        <end position="496"/>
    </location>
</feature>
<feature type="transmembrane region" description="Helical" evidence="6">
    <location>
        <begin position="393"/>
        <end position="420"/>
    </location>
</feature>
<protein>
    <recommendedName>
        <fullName evidence="7">Ion transport domain-containing protein</fullName>
    </recommendedName>
</protein>
<dbReference type="SUPFAM" id="SSF81324">
    <property type="entry name" value="Voltage-gated potassium channels"/>
    <property type="match status" value="1"/>
</dbReference>
<evidence type="ECO:0000256" key="5">
    <source>
        <dbReference type="SAM" id="MobiDB-lite"/>
    </source>
</evidence>
<feature type="compositionally biased region" description="Polar residues" evidence="5">
    <location>
        <begin position="97"/>
        <end position="117"/>
    </location>
</feature>
<feature type="transmembrane region" description="Helical" evidence="6">
    <location>
        <begin position="251"/>
        <end position="273"/>
    </location>
</feature>
<sequence length="772" mass="86671">MAAPPSWAPMGSKFWELHRKLAECYEEDLLLAKSTAELGWSGRSPREDPGSPGLEVLALQSIGEDPSEPPPPVHLTDVRSLPNSTSASPVYPFTKMRSAQSASDLKPSRLQTSSLEGSQDLDMPKALERTALTKGSVPLTSLKERAKNALQLALNLGSQSMGSASDLNQLAALEVWEEDIRKEPGRAGAKTTTCSGRLFASHQDYKFSQSRRQSRTALVTVTSTSVQKVEQVQKGVRRMNAFHPAGPFKTFWNMLVAACVLHDLVIIPVYVFDPPENVPLKVLEWMTQIFWQADLIVGALTGFYRKGTLILEIRKSAWQYLVTWGTFDFGLVIMGWLFIFLDLVEDGSEQADLIAWSRTLRAIRFLRFVRVLRWLKLRGVTEAFKELFHSNTAFFYYSLVSAGVRLLILNHLLACCWWGVALMSPDQNWARDSGLWQAPVLDQYLTSLNWSFAMLGVGLSSVKTTNTLEIAFFVIVAFRSLMTYATLISSITSLTSALSKIKEDETSEFRMLRSYLTHNSIGAELSHKISRFLQHQYHLRQEAKSAHANVPLLELLSPTLRRELEYARNSGSMEKLGFIEELLPTDDLQVLQVLQDLAVNAMTDLVAATKDVIFLCGSMANHAFLKVNGPLSYFYSQDDEEQQVSVTEDSWISEICLWASWVYQGDLVAEDVSRLVLLEVSAFCRIVSQCSTTHRAAIKYSDLFLTTWSTWSKQQKAWTDLAPDSRLDTESISISDPNAKVGKWTKWAKCCSMLASLKKSKRGRNEVQILPQ</sequence>
<dbReference type="SUPFAM" id="SSF51206">
    <property type="entry name" value="cAMP-binding domain-like"/>
    <property type="match status" value="1"/>
</dbReference>
<evidence type="ECO:0000256" key="2">
    <source>
        <dbReference type="ARBA" id="ARBA00022692"/>
    </source>
</evidence>
<dbReference type="InterPro" id="IPR051413">
    <property type="entry name" value="K/Na_HCN_channel"/>
</dbReference>
<dbReference type="Proteomes" id="UP001642484">
    <property type="component" value="Unassembled WGS sequence"/>
</dbReference>
<feature type="transmembrane region" description="Helical" evidence="6">
    <location>
        <begin position="317"/>
        <end position="341"/>
    </location>
</feature>
<dbReference type="Pfam" id="PF00520">
    <property type="entry name" value="Ion_trans"/>
    <property type="match status" value="1"/>
</dbReference>
<reference evidence="8 9" key="1">
    <citation type="submission" date="2024-02" db="EMBL/GenBank/DDBJ databases">
        <authorList>
            <person name="Chen Y."/>
            <person name="Shah S."/>
            <person name="Dougan E. K."/>
            <person name="Thang M."/>
            <person name="Chan C."/>
        </authorList>
    </citation>
    <scope>NUCLEOTIDE SEQUENCE [LARGE SCALE GENOMIC DNA]</scope>
</reference>
<dbReference type="InterPro" id="IPR018490">
    <property type="entry name" value="cNMP-bd_dom_sf"/>
</dbReference>
<feature type="transmembrane region" description="Helical" evidence="6">
    <location>
        <begin position="471"/>
        <end position="491"/>
    </location>
</feature>
<dbReference type="Gene3D" id="1.10.287.70">
    <property type="match status" value="1"/>
</dbReference>
<gene>
    <name evidence="8" type="ORF">CCMP2556_LOCUS44752</name>
</gene>
<dbReference type="PANTHER" id="PTHR45689">
    <property type="entry name" value="I[[H]] CHANNEL, ISOFORM E"/>
    <property type="match status" value="1"/>
</dbReference>
<comment type="caution">
    <text evidence="8">The sequence shown here is derived from an EMBL/GenBank/DDBJ whole genome shotgun (WGS) entry which is preliminary data.</text>
</comment>
<evidence type="ECO:0000259" key="7">
    <source>
        <dbReference type="Pfam" id="PF00520"/>
    </source>
</evidence>
<keyword evidence="2 6" id="KW-0812">Transmembrane</keyword>
<dbReference type="PANTHER" id="PTHR45689:SF5">
    <property type="entry name" value="I[[H]] CHANNEL, ISOFORM E"/>
    <property type="match status" value="1"/>
</dbReference>
<feature type="region of interest" description="Disordered" evidence="5">
    <location>
        <begin position="37"/>
        <end position="124"/>
    </location>
</feature>
<name>A0ABP0QZJ2_9DINO</name>
<evidence type="ECO:0000313" key="9">
    <source>
        <dbReference type="Proteomes" id="UP001642484"/>
    </source>
</evidence>
<feature type="transmembrane region" description="Helical" evidence="6">
    <location>
        <begin position="285"/>
        <end position="305"/>
    </location>
</feature>
<keyword evidence="4 6" id="KW-0472">Membrane</keyword>
<evidence type="ECO:0000256" key="4">
    <source>
        <dbReference type="ARBA" id="ARBA00023136"/>
    </source>
</evidence>
<evidence type="ECO:0000256" key="6">
    <source>
        <dbReference type="SAM" id="Phobius"/>
    </source>
</evidence>
<comment type="subcellular location">
    <subcellularLocation>
        <location evidence="1">Membrane</location>
        <topology evidence="1">Multi-pass membrane protein</topology>
    </subcellularLocation>
</comment>
<keyword evidence="9" id="KW-1185">Reference proteome</keyword>
<keyword evidence="3 6" id="KW-1133">Transmembrane helix</keyword>
<dbReference type="EMBL" id="CAXAMN010025250">
    <property type="protein sequence ID" value="CAK9093719.1"/>
    <property type="molecule type" value="Genomic_DNA"/>
</dbReference>
<dbReference type="InterPro" id="IPR005821">
    <property type="entry name" value="Ion_trans_dom"/>
</dbReference>
<proteinExistence type="predicted"/>